<dbReference type="SMART" id="SM00205">
    <property type="entry name" value="THN"/>
    <property type="match status" value="1"/>
</dbReference>
<dbReference type="InterPro" id="IPR017949">
    <property type="entry name" value="Thaumatin_CS"/>
</dbReference>
<dbReference type="PROSITE" id="PS00316">
    <property type="entry name" value="THAUMATIN_1"/>
    <property type="match status" value="1"/>
</dbReference>
<dbReference type="InterPro" id="IPR001938">
    <property type="entry name" value="Thaumatin"/>
</dbReference>
<dbReference type="InterPro" id="IPR037176">
    <property type="entry name" value="Osmotin/thaumatin-like_sf"/>
</dbReference>
<keyword evidence="3" id="KW-1185">Reference proteome</keyword>
<sequence>MGFELAPGGSDSVDVPSPWSGRFWARTGCSKNDGGFTCATGDCGSGQLECNRAGVVVCPHRLAFGFLFIVIRGVYVVSMHVPQAVVQMGYLGKCVHGRRPKPVNLTTKVGIFVPL</sequence>
<dbReference type="PROSITE" id="PS51367">
    <property type="entry name" value="THAUMATIN_2"/>
    <property type="match status" value="1"/>
</dbReference>
<dbReference type="Proteomes" id="UP001189624">
    <property type="component" value="Chromosome 7"/>
</dbReference>
<dbReference type="Gene3D" id="2.60.110.10">
    <property type="entry name" value="Thaumatin"/>
    <property type="match status" value="1"/>
</dbReference>
<reference evidence="2" key="1">
    <citation type="submission" date="2023-10" db="EMBL/GenBank/DDBJ databases">
        <authorList>
            <person name="Domelevo Entfellner J.-B."/>
        </authorList>
    </citation>
    <scope>NUCLEOTIDE SEQUENCE</scope>
</reference>
<organism evidence="2 3">
    <name type="scientific">Sphenostylis stenocarpa</name>
    <dbReference type="NCBI Taxonomy" id="92480"/>
    <lineage>
        <taxon>Eukaryota</taxon>
        <taxon>Viridiplantae</taxon>
        <taxon>Streptophyta</taxon>
        <taxon>Embryophyta</taxon>
        <taxon>Tracheophyta</taxon>
        <taxon>Spermatophyta</taxon>
        <taxon>Magnoliopsida</taxon>
        <taxon>eudicotyledons</taxon>
        <taxon>Gunneridae</taxon>
        <taxon>Pentapetalae</taxon>
        <taxon>rosids</taxon>
        <taxon>fabids</taxon>
        <taxon>Fabales</taxon>
        <taxon>Fabaceae</taxon>
        <taxon>Papilionoideae</taxon>
        <taxon>50 kb inversion clade</taxon>
        <taxon>NPAAA clade</taxon>
        <taxon>indigoferoid/millettioid clade</taxon>
        <taxon>Phaseoleae</taxon>
        <taxon>Sphenostylis</taxon>
    </lineage>
</organism>
<dbReference type="AlphaFoldDB" id="A0AA86SWJ3"/>
<dbReference type="Gramene" id="rna-AYBTSS11_LOCUS21943">
    <property type="protein sequence ID" value="CAJ1968857.1"/>
    <property type="gene ID" value="gene-AYBTSS11_LOCUS21943"/>
</dbReference>
<protein>
    <recommendedName>
        <fullName evidence="4">Thaumatin-like protein</fullName>
    </recommendedName>
</protein>
<comment type="similarity">
    <text evidence="1">Belongs to the thaumatin family.</text>
</comment>
<accession>A0AA86SWJ3</accession>
<evidence type="ECO:0000313" key="3">
    <source>
        <dbReference type="Proteomes" id="UP001189624"/>
    </source>
</evidence>
<dbReference type="EMBL" id="OY731404">
    <property type="protein sequence ID" value="CAJ1968857.1"/>
    <property type="molecule type" value="Genomic_DNA"/>
</dbReference>
<name>A0AA86SWJ3_9FABA</name>
<dbReference type="PANTHER" id="PTHR31048">
    <property type="entry name" value="OS03G0233200 PROTEIN"/>
    <property type="match status" value="1"/>
</dbReference>
<evidence type="ECO:0008006" key="4">
    <source>
        <dbReference type="Google" id="ProtNLM"/>
    </source>
</evidence>
<dbReference type="SUPFAM" id="SSF49870">
    <property type="entry name" value="Osmotin, thaumatin-like protein"/>
    <property type="match status" value="1"/>
</dbReference>
<evidence type="ECO:0000256" key="1">
    <source>
        <dbReference type="ARBA" id="ARBA00010607"/>
    </source>
</evidence>
<evidence type="ECO:0000313" key="2">
    <source>
        <dbReference type="EMBL" id="CAJ1968857.1"/>
    </source>
</evidence>
<gene>
    <name evidence="2" type="ORF">AYBTSS11_LOCUS21943</name>
</gene>
<dbReference type="Pfam" id="PF00314">
    <property type="entry name" value="Thaumatin"/>
    <property type="match status" value="1"/>
</dbReference>
<proteinExistence type="inferred from homology"/>